<reference evidence="2 3" key="1">
    <citation type="submission" date="2024-10" db="EMBL/GenBank/DDBJ databases">
        <authorList>
            <person name="Riesco R."/>
        </authorList>
    </citation>
    <scope>NUCLEOTIDE SEQUENCE [LARGE SCALE GENOMIC DNA]</scope>
    <source>
        <strain evidence="2 3">NCIMB 15449</strain>
    </source>
</reference>
<dbReference type="CDD" id="cd00093">
    <property type="entry name" value="HTH_XRE"/>
    <property type="match status" value="1"/>
</dbReference>
<organism evidence="2 3">
    <name type="scientific">Antrihabitans spumae</name>
    <dbReference type="NCBI Taxonomy" id="3373370"/>
    <lineage>
        <taxon>Bacteria</taxon>
        <taxon>Bacillati</taxon>
        <taxon>Actinomycetota</taxon>
        <taxon>Actinomycetes</taxon>
        <taxon>Mycobacteriales</taxon>
        <taxon>Nocardiaceae</taxon>
        <taxon>Antrihabitans</taxon>
    </lineage>
</organism>
<evidence type="ECO:0000259" key="1">
    <source>
        <dbReference type="PROSITE" id="PS50943"/>
    </source>
</evidence>
<dbReference type="SMART" id="SM00530">
    <property type="entry name" value="HTH_XRE"/>
    <property type="match status" value="1"/>
</dbReference>
<dbReference type="Pfam" id="PF01381">
    <property type="entry name" value="HTH_3"/>
    <property type="match status" value="1"/>
</dbReference>
<evidence type="ECO:0000313" key="3">
    <source>
        <dbReference type="Proteomes" id="UP001609175"/>
    </source>
</evidence>
<proteinExistence type="predicted"/>
<feature type="domain" description="HTH cro/C1-type" evidence="1">
    <location>
        <begin position="21"/>
        <end position="73"/>
    </location>
</feature>
<dbReference type="EMBL" id="JBIMSO010000143">
    <property type="protein sequence ID" value="MFH5212255.1"/>
    <property type="molecule type" value="Genomic_DNA"/>
</dbReference>
<dbReference type="InterPro" id="IPR010982">
    <property type="entry name" value="Lambda_DNA-bd_dom_sf"/>
</dbReference>
<accession>A0ABW7JW68</accession>
<name>A0ABW7JW68_9NOCA</name>
<evidence type="ECO:0000313" key="2">
    <source>
        <dbReference type="EMBL" id="MFH5212255.1"/>
    </source>
</evidence>
<dbReference type="SUPFAM" id="SSF47413">
    <property type="entry name" value="lambda repressor-like DNA-binding domains"/>
    <property type="match status" value="1"/>
</dbReference>
<dbReference type="Gene3D" id="1.10.260.40">
    <property type="entry name" value="lambda repressor-like DNA-binding domains"/>
    <property type="match status" value="1"/>
</dbReference>
<protein>
    <submittedName>
        <fullName evidence="2">Helix-turn-helix domain-containing protein</fullName>
    </submittedName>
</protein>
<dbReference type="PROSITE" id="PS50943">
    <property type="entry name" value="HTH_CROC1"/>
    <property type="match status" value="1"/>
</dbReference>
<dbReference type="RefSeq" id="WP_395119456.1">
    <property type="nucleotide sequence ID" value="NZ_JBIMSO010000143.1"/>
</dbReference>
<sequence length="82" mass="8802">MASPRNRARRAHDDLADRFVARRHQLGLTQTELADLAGVSRSSVQAIEGGKRTIQFDVVSAIAEALGCDLVLTTRSGVAVMP</sequence>
<gene>
    <name evidence="2" type="ORF">ACHIPZ_29220</name>
</gene>
<dbReference type="Proteomes" id="UP001609175">
    <property type="component" value="Unassembled WGS sequence"/>
</dbReference>
<comment type="caution">
    <text evidence="2">The sequence shown here is derived from an EMBL/GenBank/DDBJ whole genome shotgun (WGS) entry which is preliminary data.</text>
</comment>
<dbReference type="InterPro" id="IPR001387">
    <property type="entry name" value="Cro/C1-type_HTH"/>
</dbReference>